<dbReference type="PANTHER" id="PTHR11999">
    <property type="entry name" value="GROUP II PYRIDOXAL-5-PHOSPHATE DECARBOXYLASE"/>
    <property type="match status" value="1"/>
</dbReference>
<dbReference type="GO" id="GO:0004058">
    <property type="term" value="F:aromatic-L-amino-acid decarboxylase activity"/>
    <property type="evidence" value="ECO:0007669"/>
    <property type="project" value="UniProtKB-ARBA"/>
</dbReference>
<evidence type="ECO:0000256" key="7">
    <source>
        <dbReference type="RuleBase" id="RU000382"/>
    </source>
</evidence>
<evidence type="ECO:0000256" key="1">
    <source>
        <dbReference type="ARBA" id="ARBA00001933"/>
    </source>
</evidence>
<dbReference type="EMBL" id="LIAW01000224">
    <property type="protein sequence ID" value="KRO31636.1"/>
    <property type="molecule type" value="Genomic_DNA"/>
</dbReference>
<sequence>MERMRIGQDRHLVLDFLADEMERIWSSFDRARDKEPEVTSEMSELLAAKLPRHASEIFSVLRESMDILDSSIAQSRPRFLAYIGSSGLEVGAIADFLTSSYDINHAIDSKASTLLEEQTAKWVSEFIGYGEAIGYFTSGGMVSNLTALATARSAALPNSRKAGNYEKVAIYASSESHYSVSRAVEVLGIGTDALRLIPIDENHRMSVRELEKQIERDLVEGVIPIAIVATGGTTLTGAVDSIDKISEVARSKKIWLHVDGAYGVPAAATHRSDLFAGIDHADSITIDAHKWLFVPKSCSLLLVKNQAMLATTFSHHEAYMPHEEEKYNPVDLTLEYSRPLRALKLWVAFKTHGANAFKEAIEKNIELAELTYQIASERHNFRTLANPPQLSITPIQFVDPSHSDSSDFNERLCKKILDDGRFYLSTAQIDGQTWLRPCFTNFRTTKEDVLSLFDVIEELASSL</sequence>
<evidence type="ECO:0000256" key="4">
    <source>
        <dbReference type="ARBA" id="ARBA00022898"/>
    </source>
</evidence>
<accession>A0A0R2P0M9</accession>
<evidence type="ECO:0000313" key="8">
    <source>
        <dbReference type="EMBL" id="KRO31636.1"/>
    </source>
</evidence>
<dbReference type="Proteomes" id="UP000053349">
    <property type="component" value="Unassembled WGS sequence"/>
</dbReference>
<organism evidence="8 9">
    <name type="scientific">Actinobacteria bacterium BACL2 MAG-121001-bin67</name>
    <dbReference type="NCBI Taxonomy" id="1655572"/>
    <lineage>
        <taxon>Bacteria</taxon>
        <taxon>Bacillati</taxon>
        <taxon>Actinomycetota</taxon>
        <taxon>Actinomycetes</taxon>
        <taxon>Actinomycetes incertae sedis</taxon>
        <taxon>ac1 cluster</taxon>
    </lineage>
</organism>
<dbReference type="InterPro" id="IPR015422">
    <property type="entry name" value="PyrdxlP-dep_Trfase_small"/>
</dbReference>
<feature type="modified residue" description="N6-(pyridoxal phosphate)lysine" evidence="6">
    <location>
        <position position="290"/>
    </location>
</feature>
<dbReference type="InterPro" id="IPR015421">
    <property type="entry name" value="PyrdxlP-dep_Trfase_major"/>
</dbReference>
<dbReference type="InterPro" id="IPR002129">
    <property type="entry name" value="PyrdxlP-dep_de-COase"/>
</dbReference>
<proteinExistence type="inferred from homology"/>
<keyword evidence="3" id="KW-0210">Decarboxylase</keyword>
<keyword evidence="5 7" id="KW-0456">Lyase</keyword>
<evidence type="ECO:0000256" key="6">
    <source>
        <dbReference type="PIRSR" id="PIRSR602129-50"/>
    </source>
</evidence>
<dbReference type="Gene3D" id="3.40.640.10">
    <property type="entry name" value="Type I PLP-dependent aspartate aminotransferase-like (Major domain)"/>
    <property type="match status" value="1"/>
</dbReference>
<evidence type="ECO:0000256" key="2">
    <source>
        <dbReference type="ARBA" id="ARBA00009533"/>
    </source>
</evidence>
<dbReference type="InterPro" id="IPR010977">
    <property type="entry name" value="Aromatic_deC"/>
</dbReference>
<reference evidence="8 9" key="1">
    <citation type="submission" date="2015-10" db="EMBL/GenBank/DDBJ databases">
        <title>Metagenome-Assembled Genomes uncover a global brackish microbiome.</title>
        <authorList>
            <person name="Hugerth L.W."/>
            <person name="Larsson J."/>
            <person name="Alneberg J."/>
            <person name="Lindh M.V."/>
            <person name="Legrand C."/>
            <person name="Pinhassi J."/>
            <person name="Andersson A.F."/>
        </authorList>
    </citation>
    <scope>NUCLEOTIDE SEQUENCE [LARGE SCALE GENOMIC DNA]</scope>
    <source>
        <strain evidence="8">BACL2 MAG-121001-bin67</strain>
    </source>
</reference>
<dbReference type="PANTHER" id="PTHR11999:SF70">
    <property type="entry name" value="MIP05841P"/>
    <property type="match status" value="1"/>
</dbReference>
<dbReference type="Pfam" id="PF00282">
    <property type="entry name" value="Pyridoxal_deC"/>
    <property type="match status" value="1"/>
</dbReference>
<evidence type="ECO:0000256" key="5">
    <source>
        <dbReference type="ARBA" id="ARBA00023239"/>
    </source>
</evidence>
<evidence type="ECO:0008006" key="10">
    <source>
        <dbReference type="Google" id="ProtNLM"/>
    </source>
</evidence>
<comment type="similarity">
    <text evidence="2 7">Belongs to the group II decarboxylase family.</text>
</comment>
<gene>
    <name evidence="8" type="ORF">ABR64_03985</name>
</gene>
<dbReference type="GO" id="GO:0030170">
    <property type="term" value="F:pyridoxal phosphate binding"/>
    <property type="evidence" value="ECO:0007669"/>
    <property type="project" value="InterPro"/>
</dbReference>
<evidence type="ECO:0000256" key="3">
    <source>
        <dbReference type="ARBA" id="ARBA00022793"/>
    </source>
</evidence>
<evidence type="ECO:0000313" key="9">
    <source>
        <dbReference type="Proteomes" id="UP000053349"/>
    </source>
</evidence>
<name>A0A0R2P0M9_9ACTN</name>
<keyword evidence="4 6" id="KW-0663">Pyridoxal phosphate</keyword>
<dbReference type="InterPro" id="IPR015424">
    <property type="entry name" value="PyrdxlP-dep_Trfase"/>
</dbReference>
<comment type="cofactor">
    <cofactor evidence="1 6 7">
        <name>pyridoxal 5'-phosphate</name>
        <dbReference type="ChEBI" id="CHEBI:597326"/>
    </cofactor>
</comment>
<dbReference type="Gene3D" id="3.90.1150.10">
    <property type="entry name" value="Aspartate Aminotransferase, domain 1"/>
    <property type="match status" value="1"/>
</dbReference>
<dbReference type="AlphaFoldDB" id="A0A0R2P0M9"/>
<protein>
    <recommendedName>
        <fullName evidence="10">Glutamate decarboxylase</fullName>
    </recommendedName>
</protein>
<comment type="caution">
    <text evidence="8">The sequence shown here is derived from an EMBL/GenBank/DDBJ whole genome shotgun (WGS) entry which is preliminary data.</text>
</comment>
<dbReference type="GO" id="GO:0019752">
    <property type="term" value="P:carboxylic acid metabolic process"/>
    <property type="evidence" value="ECO:0007669"/>
    <property type="project" value="InterPro"/>
</dbReference>
<dbReference type="SUPFAM" id="SSF53383">
    <property type="entry name" value="PLP-dependent transferases"/>
    <property type="match status" value="1"/>
</dbReference>